<evidence type="ECO:0000313" key="2">
    <source>
        <dbReference type="EMBL" id="CAA7034292.1"/>
    </source>
</evidence>
<name>A0A6D2JAL9_9BRAS</name>
<feature type="compositionally biased region" description="Basic and acidic residues" evidence="1">
    <location>
        <begin position="148"/>
        <end position="174"/>
    </location>
</feature>
<dbReference type="EMBL" id="CACVBM020001144">
    <property type="protein sequence ID" value="CAA7034292.1"/>
    <property type="molecule type" value="Genomic_DNA"/>
</dbReference>
<evidence type="ECO:0000313" key="3">
    <source>
        <dbReference type="Proteomes" id="UP000467841"/>
    </source>
</evidence>
<evidence type="ECO:0000256" key="1">
    <source>
        <dbReference type="SAM" id="MobiDB-lite"/>
    </source>
</evidence>
<comment type="caution">
    <text evidence="2">The sequence shown here is derived from an EMBL/GenBank/DDBJ whole genome shotgun (WGS) entry which is preliminary data.</text>
</comment>
<keyword evidence="3" id="KW-1185">Reference proteome</keyword>
<protein>
    <submittedName>
        <fullName evidence="2">Uncharacterized protein</fullName>
    </submittedName>
</protein>
<proteinExistence type="predicted"/>
<accession>A0A6D2JAL9</accession>
<organism evidence="2 3">
    <name type="scientific">Microthlaspi erraticum</name>
    <dbReference type="NCBI Taxonomy" id="1685480"/>
    <lineage>
        <taxon>Eukaryota</taxon>
        <taxon>Viridiplantae</taxon>
        <taxon>Streptophyta</taxon>
        <taxon>Embryophyta</taxon>
        <taxon>Tracheophyta</taxon>
        <taxon>Spermatophyta</taxon>
        <taxon>Magnoliopsida</taxon>
        <taxon>eudicotyledons</taxon>
        <taxon>Gunneridae</taxon>
        <taxon>Pentapetalae</taxon>
        <taxon>rosids</taxon>
        <taxon>malvids</taxon>
        <taxon>Brassicales</taxon>
        <taxon>Brassicaceae</taxon>
        <taxon>Coluteocarpeae</taxon>
        <taxon>Microthlaspi</taxon>
    </lineage>
</organism>
<reference evidence="2" key="1">
    <citation type="submission" date="2020-01" db="EMBL/GenBank/DDBJ databases">
        <authorList>
            <person name="Mishra B."/>
        </authorList>
    </citation>
    <scope>NUCLEOTIDE SEQUENCE [LARGE SCALE GENOMIC DNA]</scope>
</reference>
<dbReference type="Proteomes" id="UP000467841">
    <property type="component" value="Unassembled WGS sequence"/>
</dbReference>
<feature type="region of interest" description="Disordered" evidence="1">
    <location>
        <begin position="43"/>
        <end position="117"/>
    </location>
</feature>
<gene>
    <name evidence="2" type="ORF">MERR_LOCUS21527</name>
</gene>
<sequence length="204" mass="22937">MDFIKTSSLRALIELTFQRNWNGFIWMSRKGVIAKRVKAAPDGHIENQRRTRSPAGRGTNVPRSAKTVFRPTEVSAKVQTTRPITQHDPGNIARGRPSNVTPHRARPPREPGVTPRGRATHLAYRGRKKAHVRPRTIGQIPIRPTTPADRHNIRPRPFRLDQDPTVRPSERRGRPEAVFEAQSAQFKPKAGADLARLGLAAFHT</sequence>
<dbReference type="AlphaFoldDB" id="A0A6D2JAL9"/>
<feature type="region of interest" description="Disordered" evidence="1">
    <location>
        <begin position="139"/>
        <end position="174"/>
    </location>
</feature>